<reference evidence="2 3" key="1">
    <citation type="journal article" date="2019" name="New Phytol.">
        <title>Comparative genomics reveals unique wood-decay strategies and fruiting body development in the Schizophyllaceae.</title>
        <authorList>
            <person name="Almasi E."/>
            <person name="Sahu N."/>
            <person name="Krizsan K."/>
            <person name="Balint B."/>
            <person name="Kovacs G.M."/>
            <person name="Kiss B."/>
            <person name="Cseklye J."/>
            <person name="Drula E."/>
            <person name="Henrissat B."/>
            <person name="Nagy I."/>
            <person name="Chovatia M."/>
            <person name="Adam C."/>
            <person name="LaButti K."/>
            <person name="Lipzen A."/>
            <person name="Riley R."/>
            <person name="Grigoriev I.V."/>
            <person name="Nagy L.G."/>
        </authorList>
    </citation>
    <scope>NUCLEOTIDE SEQUENCE [LARGE SCALE GENOMIC DNA]</scope>
    <source>
        <strain evidence="2 3">NL-1724</strain>
    </source>
</reference>
<gene>
    <name evidence="2" type="ORF">BD626DRAFT_475395</name>
</gene>
<protein>
    <submittedName>
        <fullName evidence="2">Uncharacterized protein</fullName>
    </submittedName>
</protein>
<dbReference type="AlphaFoldDB" id="A0A550CYI1"/>
<keyword evidence="3" id="KW-1185">Reference proteome</keyword>
<comment type="caution">
    <text evidence="2">The sequence shown here is derived from an EMBL/GenBank/DDBJ whole genome shotgun (WGS) entry which is preliminary data.</text>
</comment>
<organism evidence="2 3">
    <name type="scientific">Schizophyllum amplum</name>
    <dbReference type="NCBI Taxonomy" id="97359"/>
    <lineage>
        <taxon>Eukaryota</taxon>
        <taxon>Fungi</taxon>
        <taxon>Dikarya</taxon>
        <taxon>Basidiomycota</taxon>
        <taxon>Agaricomycotina</taxon>
        <taxon>Agaricomycetes</taxon>
        <taxon>Agaricomycetidae</taxon>
        <taxon>Agaricales</taxon>
        <taxon>Schizophyllaceae</taxon>
        <taxon>Schizophyllum</taxon>
    </lineage>
</organism>
<name>A0A550CYI1_9AGAR</name>
<sequence>MLRYFWTAAAFVLSWKINNDAGVSPSDCLTASTFSALAACYADFTVPADFYDATTYAAAQPTAEEATAFRAAVMRMLDVSSGSGNCFGSTLPPALEGIYGVHSFTDSESGGVYCVLAETHAKGTYARGWGFMAVPDTSLSPLAQMSSQTHQSLMPSSPQPSSPSLGIHLSAPHPIFDGDTDLQAATLFAKTRSRSLFIAGRDRRAYKAPTDCVSRKSSAVYYATDPAHSVTEPFHLAQVAIKDWQDAHGGCPHATCAYIQLHGKASTSCSQDTAFISSGLGRDDDALNWYSDYSRNLPARRLQATLADAFPSWNVSLPTDSGCTLLATKTVFGRYVNGVPAWALCDTDATVNGATGEFIHVEQAIESRREDAYEMWGTALRETFAGPGV</sequence>
<accession>A0A550CYI1</accession>
<dbReference type="Proteomes" id="UP000320762">
    <property type="component" value="Unassembled WGS sequence"/>
</dbReference>
<evidence type="ECO:0000256" key="1">
    <source>
        <dbReference type="SAM" id="MobiDB-lite"/>
    </source>
</evidence>
<dbReference type="STRING" id="97359.A0A550CYI1"/>
<dbReference type="EMBL" id="VDMD01000001">
    <property type="protein sequence ID" value="TRM69818.1"/>
    <property type="molecule type" value="Genomic_DNA"/>
</dbReference>
<dbReference type="OrthoDB" id="5803672at2759"/>
<evidence type="ECO:0000313" key="2">
    <source>
        <dbReference type="EMBL" id="TRM69818.1"/>
    </source>
</evidence>
<proteinExistence type="predicted"/>
<feature type="region of interest" description="Disordered" evidence="1">
    <location>
        <begin position="146"/>
        <end position="165"/>
    </location>
</feature>
<evidence type="ECO:0000313" key="3">
    <source>
        <dbReference type="Proteomes" id="UP000320762"/>
    </source>
</evidence>